<dbReference type="Pfam" id="PF11886">
    <property type="entry name" value="TOC159_MAD"/>
    <property type="match status" value="1"/>
</dbReference>
<keyword evidence="9" id="KW-1002">Plastid outer membrane</keyword>
<dbReference type="Proteomes" id="UP000008810">
    <property type="component" value="Chromosome 1"/>
</dbReference>
<feature type="compositionally biased region" description="Basic and acidic residues" evidence="17">
    <location>
        <begin position="338"/>
        <end position="351"/>
    </location>
</feature>
<evidence type="ECO:0000259" key="18">
    <source>
        <dbReference type="PROSITE" id="PS51720"/>
    </source>
</evidence>
<keyword evidence="2" id="KW-0813">Transport</keyword>
<keyword evidence="21" id="KW-1185">Reference proteome</keyword>
<organism evidence="19">
    <name type="scientific">Brachypodium distachyon</name>
    <name type="common">Purple false brome</name>
    <name type="synonym">Trachynia distachya</name>
    <dbReference type="NCBI Taxonomy" id="15368"/>
    <lineage>
        <taxon>Eukaryota</taxon>
        <taxon>Viridiplantae</taxon>
        <taxon>Streptophyta</taxon>
        <taxon>Embryophyta</taxon>
        <taxon>Tracheophyta</taxon>
        <taxon>Spermatophyta</taxon>
        <taxon>Magnoliopsida</taxon>
        <taxon>Liliopsida</taxon>
        <taxon>Poales</taxon>
        <taxon>Poaceae</taxon>
        <taxon>BOP clade</taxon>
        <taxon>Pooideae</taxon>
        <taxon>Stipodae</taxon>
        <taxon>Brachypodieae</taxon>
        <taxon>Brachypodium</taxon>
    </lineage>
</organism>
<keyword evidence="4" id="KW-0934">Plastid</keyword>
<evidence type="ECO:0000256" key="17">
    <source>
        <dbReference type="SAM" id="MobiDB-lite"/>
    </source>
</evidence>
<proteinExistence type="inferred from homology"/>
<dbReference type="STRING" id="15368.A0A0Q3J2W2"/>
<evidence type="ECO:0000256" key="7">
    <source>
        <dbReference type="ARBA" id="ARBA00022741"/>
    </source>
</evidence>
<dbReference type="GO" id="GO:0003924">
    <property type="term" value="F:GTPase activity"/>
    <property type="evidence" value="ECO:0000318"/>
    <property type="project" value="GO_Central"/>
</dbReference>
<keyword evidence="14" id="KW-0472">Membrane</keyword>
<dbReference type="AlphaFoldDB" id="A0A0Q3J2W2"/>
<accession>A0A0Q3J2W2</accession>
<keyword evidence="7" id="KW-0547">Nucleotide-binding</keyword>
<evidence type="ECO:0000256" key="3">
    <source>
        <dbReference type="ARBA" id="ARBA00022528"/>
    </source>
</evidence>
<dbReference type="FunFam" id="3.40.50.300:FF:000413">
    <property type="entry name" value="Translocase of chloroplast 120, chloroplastic"/>
    <property type="match status" value="1"/>
</dbReference>
<evidence type="ECO:0000313" key="20">
    <source>
        <dbReference type="EnsemblPlants" id="KQK12283"/>
    </source>
</evidence>
<dbReference type="InterPro" id="IPR005690">
    <property type="entry name" value="Toc86_159"/>
</dbReference>
<keyword evidence="13" id="KW-0342">GTP-binding</keyword>
<dbReference type="EMBL" id="CM000880">
    <property type="protein sequence ID" value="KQK12283.1"/>
    <property type="molecule type" value="Genomic_DNA"/>
</dbReference>
<reference evidence="19" key="2">
    <citation type="submission" date="2017-06" db="EMBL/GenBank/DDBJ databases">
        <title>WGS assembly of Brachypodium distachyon.</title>
        <authorList>
            <consortium name="The International Brachypodium Initiative"/>
            <person name="Lucas S."/>
            <person name="Harmon-Smith M."/>
            <person name="Lail K."/>
            <person name="Tice H."/>
            <person name="Grimwood J."/>
            <person name="Bruce D."/>
            <person name="Barry K."/>
            <person name="Shu S."/>
            <person name="Lindquist E."/>
            <person name="Wang M."/>
            <person name="Pitluck S."/>
            <person name="Vogel J.P."/>
            <person name="Garvin D.F."/>
            <person name="Mockler T.C."/>
            <person name="Schmutz J."/>
            <person name="Rokhsar D."/>
            <person name="Bevan M.W."/>
        </authorList>
    </citation>
    <scope>NUCLEOTIDE SEQUENCE</scope>
    <source>
        <strain evidence="19">Bd21</strain>
    </source>
</reference>
<evidence type="ECO:0000256" key="10">
    <source>
        <dbReference type="ARBA" id="ARBA00022842"/>
    </source>
</evidence>
<reference evidence="19 20" key="1">
    <citation type="journal article" date="2010" name="Nature">
        <title>Genome sequencing and analysis of the model grass Brachypodium distachyon.</title>
        <authorList>
            <consortium name="International Brachypodium Initiative"/>
        </authorList>
    </citation>
    <scope>NUCLEOTIDE SEQUENCE [LARGE SCALE GENOMIC DNA]</scope>
    <source>
        <strain evidence="19">Bd21</strain>
        <strain evidence="20">cv. Bd21</strain>
    </source>
</reference>
<dbReference type="Pfam" id="PF04548">
    <property type="entry name" value="AIG1"/>
    <property type="match status" value="1"/>
</dbReference>
<keyword evidence="10" id="KW-0460">Magnesium</keyword>
<feature type="compositionally biased region" description="Acidic residues" evidence="17">
    <location>
        <begin position="67"/>
        <end position="80"/>
    </location>
</feature>
<feature type="region of interest" description="Disordered" evidence="17">
    <location>
        <begin position="94"/>
        <end position="158"/>
    </location>
</feature>
<evidence type="ECO:0000256" key="14">
    <source>
        <dbReference type="ARBA" id="ARBA00023136"/>
    </source>
</evidence>
<dbReference type="GO" id="GO:0009707">
    <property type="term" value="C:chloroplast outer membrane"/>
    <property type="evidence" value="ECO:0000318"/>
    <property type="project" value="GO_Central"/>
</dbReference>
<evidence type="ECO:0000256" key="9">
    <source>
        <dbReference type="ARBA" id="ARBA00022805"/>
    </source>
</evidence>
<dbReference type="InterPro" id="IPR024283">
    <property type="entry name" value="TOC159_MAD"/>
</dbReference>
<dbReference type="GO" id="GO:0045037">
    <property type="term" value="P:protein import into chloroplast stroma"/>
    <property type="evidence" value="ECO:0000318"/>
    <property type="project" value="GO_Central"/>
</dbReference>
<feature type="domain" description="AIG1-type G" evidence="18">
    <location>
        <begin position="542"/>
        <end position="758"/>
    </location>
</feature>
<evidence type="ECO:0000256" key="2">
    <source>
        <dbReference type="ARBA" id="ARBA00022448"/>
    </source>
</evidence>
<comment type="cofactor">
    <cofactor evidence="1">
        <name>Mg(2+)</name>
        <dbReference type="ChEBI" id="CHEBI:18420"/>
    </cofactor>
</comment>
<evidence type="ECO:0000256" key="4">
    <source>
        <dbReference type="ARBA" id="ARBA00022640"/>
    </source>
</evidence>
<name>A0A0Q3J2W2_BRADI</name>
<keyword evidence="11" id="KW-0653">Protein transport</keyword>
<feature type="region of interest" description="Disordered" evidence="17">
    <location>
        <begin position="1"/>
        <end position="49"/>
    </location>
</feature>
<keyword evidence="3" id="KW-0150">Chloroplast</keyword>
<feature type="region of interest" description="Disordered" evidence="17">
    <location>
        <begin position="61"/>
        <end position="80"/>
    </location>
</feature>
<dbReference type="OrthoDB" id="8954335at2759"/>
<feature type="compositionally biased region" description="Pro residues" evidence="17">
    <location>
        <begin position="99"/>
        <end position="108"/>
    </location>
</feature>
<evidence type="ECO:0000256" key="5">
    <source>
        <dbReference type="ARBA" id="ARBA00022692"/>
    </source>
</evidence>
<evidence type="ECO:0000256" key="6">
    <source>
        <dbReference type="ARBA" id="ARBA00022723"/>
    </source>
</evidence>
<feature type="region of interest" description="Disordered" evidence="17">
    <location>
        <begin position="866"/>
        <end position="898"/>
    </location>
</feature>
<dbReference type="Gene3D" id="3.40.50.300">
    <property type="entry name" value="P-loop containing nucleotide triphosphate hydrolases"/>
    <property type="match status" value="1"/>
</dbReference>
<keyword evidence="6" id="KW-0479">Metal-binding</keyword>
<evidence type="ECO:0000256" key="8">
    <source>
        <dbReference type="ARBA" id="ARBA00022801"/>
    </source>
</evidence>
<feature type="compositionally biased region" description="Low complexity" evidence="17">
    <location>
        <begin position="21"/>
        <end position="37"/>
    </location>
</feature>
<evidence type="ECO:0000256" key="13">
    <source>
        <dbReference type="ARBA" id="ARBA00023134"/>
    </source>
</evidence>
<dbReference type="GO" id="GO:0046872">
    <property type="term" value="F:metal ion binding"/>
    <property type="evidence" value="ECO:0007669"/>
    <property type="project" value="UniProtKB-KW"/>
</dbReference>
<keyword evidence="5" id="KW-0812">Transmembrane</keyword>
<feature type="compositionally biased region" description="Basic residues" evidence="17">
    <location>
        <begin position="866"/>
        <end position="876"/>
    </location>
</feature>
<dbReference type="InterPro" id="IPR045058">
    <property type="entry name" value="GIMA/IAN/Toc"/>
</dbReference>
<feature type="region of interest" description="Disordered" evidence="17">
    <location>
        <begin position="329"/>
        <end position="355"/>
    </location>
</feature>
<dbReference type="InterPro" id="IPR006703">
    <property type="entry name" value="G_AIG1"/>
</dbReference>
<feature type="region of interest" description="Disordered" evidence="17">
    <location>
        <begin position="222"/>
        <end position="241"/>
    </location>
</feature>
<dbReference type="PANTHER" id="PTHR10903">
    <property type="entry name" value="GTPASE, IMAP FAMILY MEMBER-RELATED"/>
    <property type="match status" value="1"/>
</dbReference>
<comment type="subcellular location">
    <subcellularLocation>
        <location evidence="15">Plastid</location>
        <location evidence="15">Chloroplast outer membrane</location>
        <topology evidence="15">Single-pass membrane protein</topology>
    </subcellularLocation>
</comment>
<dbReference type="ExpressionAtlas" id="A0A0Q3J2W2">
    <property type="expression patterns" value="baseline"/>
</dbReference>
<evidence type="ECO:0000313" key="21">
    <source>
        <dbReference type="Proteomes" id="UP000008810"/>
    </source>
</evidence>
<evidence type="ECO:0000256" key="1">
    <source>
        <dbReference type="ARBA" id="ARBA00001946"/>
    </source>
</evidence>
<gene>
    <name evidence="20" type="primary">LOC100845267</name>
    <name evidence="19" type="ORF">BRADI_1g02680v3</name>
</gene>
<evidence type="ECO:0000256" key="16">
    <source>
        <dbReference type="ARBA" id="ARBA00023775"/>
    </source>
</evidence>
<dbReference type="SUPFAM" id="SSF52540">
    <property type="entry name" value="P-loop containing nucleoside triphosphate hydrolases"/>
    <property type="match status" value="1"/>
</dbReference>
<evidence type="ECO:0000256" key="11">
    <source>
        <dbReference type="ARBA" id="ARBA00022927"/>
    </source>
</evidence>
<sequence>MAFLIRARLSAPDDDDEDYGASASTASSLSSGASSRSPSPPPPLGTPRTVAAVLGAPRVAAQLSSSTDDEGDVFDDAADFGDEVLEEVTNGFFCGVARVPPPPQPPSTPSDEGPISSADETPEETGRGGNASEGSEYFGAAEEEGSSEQQGSAGARSAAVDVFDAGARSGLEEEGGVVVGDKGGSVGVEGSLDGSFLSSRSVLDDGEGATVGDLVNVSDGYVMKGDDKQGDQDVSSEAVNDVVTEPYIGDIVDASKGNIAGSELEFAELPPAVNSMEEEDAGKALLNDDSDAEGNMPKNEVFTYVEDASPEHVATRDAATELAELHTNVDSPHFVSDGGHDKGDRETHDDYEASDDPASVQIFGKEMEDDLPASKGTRFGLDDSDEDQANDAYEEEELGGKEIEHFDYAALAELLRAANRSPAQGKAKVFPVETSDSVQPSPTVVSIPAANVSSTSVADPASVMTDEEKKLYTKVDMARVKYLRLLYRLGYDTEHQVPIQVLYRLSLVEGFRRIRMANHSSELENAWNRALQLETEVIDNLEFSCNVLVLGKTGVGKSATINSIFGEDKSKTNAFLPATCSVKEIAGVVGGVKFRVIDTPGLGTTIKDEKSNRKVLSSVKKYIKKCPPDVVLYVDRLDTQRQGGNDLSLLQCITSVLGLSIWSKVIITFTHSAADPPEGPSGSPMNYEMAVTHRTHALQQSIRQTTNDPRMENPVALVENHHLCQRNMEGEKVLPNGLIWRRLLLLLCYSLKMVAEIESFSTRRAASASLFGIRIQMPSLPYFLSSLLQSREHPRRANDRNVESVDSDVDLEELLDEDQEEEEYDYDQLPPFKPLSKSQIANLSKEQQTLYFDEYDYRTKLLQKKQLKEQRRRLKEMKKSEGNSHDAPGNNNHPDDEYDIDRSPMPDWALPSSFDSDDPVYRYRCLEPTPNLMVRAVTNPEGWDHDCGFDGVSLQHSLDVASTYPASLWFQVNKDKREFTIHLESSISAKHGEYASTLAGFDIQSMMDQLAYTLRGETKFKNIKKNATTGGLSMTFLGNTMVTGAKFEDKLSVGDRLTLVANSGAVSMNGDTAYGMNMEANLLEKDYPMGQGLATFGASLVRWHKEWTVAANLDSQFSMGRTSRMAVHVDMNNKLTGRVSIKASSSEHLKITLLDNESVQSWHSQVPRNLAVPMVFWSFLTEMLLCVPAGRFRLNPRRR</sequence>
<comment type="similarity">
    <text evidence="16">Belongs to the TRAFAC class TrmE-Era-EngA-EngB-Septin-like GTPase superfamily. AIG1/Toc34/Toc159-like paraseptin GTPase family. TOC159 subfamily.</text>
</comment>
<dbReference type="InterPro" id="IPR027417">
    <property type="entry name" value="P-loop_NTPase"/>
</dbReference>
<feature type="compositionally biased region" description="Low complexity" evidence="17">
    <location>
        <begin position="147"/>
        <end position="158"/>
    </location>
</feature>
<dbReference type="PROSITE" id="PS51720">
    <property type="entry name" value="G_AIG1"/>
    <property type="match status" value="1"/>
</dbReference>
<dbReference type="NCBIfam" id="TIGR00993">
    <property type="entry name" value="3a0901s04IAP86"/>
    <property type="match status" value="1"/>
</dbReference>
<dbReference type="PANTHER" id="PTHR10903:SF64">
    <property type="entry name" value="AIG1 FAMILY PROTEIN, EXPRESSED"/>
    <property type="match status" value="1"/>
</dbReference>
<reference evidence="20" key="3">
    <citation type="submission" date="2018-08" db="UniProtKB">
        <authorList>
            <consortium name="EnsemblPlants"/>
        </authorList>
    </citation>
    <scope>IDENTIFICATION</scope>
    <source>
        <strain evidence="20">cv. Bd21</strain>
    </source>
</reference>
<dbReference type="GO" id="GO:0005525">
    <property type="term" value="F:GTP binding"/>
    <property type="evidence" value="ECO:0007669"/>
    <property type="project" value="UniProtKB-KW"/>
</dbReference>
<dbReference type="GO" id="GO:0045036">
    <property type="term" value="P:protein targeting to chloroplast"/>
    <property type="evidence" value="ECO:0000318"/>
    <property type="project" value="GO_Central"/>
</dbReference>
<evidence type="ECO:0000313" key="19">
    <source>
        <dbReference type="EMBL" id="KQK12283.1"/>
    </source>
</evidence>
<keyword evidence="8" id="KW-0378">Hydrolase</keyword>
<evidence type="ECO:0000256" key="12">
    <source>
        <dbReference type="ARBA" id="ARBA00022989"/>
    </source>
</evidence>
<dbReference type="EnsemblPlants" id="KQK12283">
    <property type="protein sequence ID" value="KQK12283"/>
    <property type="gene ID" value="BRADI_1g02680v3"/>
</dbReference>
<dbReference type="Gramene" id="KQK12283">
    <property type="protein sequence ID" value="KQK12283"/>
    <property type="gene ID" value="BRADI_1g02680v3"/>
</dbReference>
<protein>
    <recommendedName>
        <fullName evidence="18">AIG1-type G domain-containing protein</fullName>
    </recommendedName>
</protein>
<evidence type="ECO:0000256" key="15">
    <source>
        <dbReference type="ARBA" id="ARBA00023766"/>
    </source>
</evidence>
<keyword evidence="12" id="KW-1133">Transmembrane helix</keyword>